<proteinExistence type="inferred from homology"/>
<dbReference type="Proteomes" id="UP000515140">
    <property type="component" value="Unplaced"/>
</dbReference>
<dbReference type="Pfam" id="PF10291">
    <property type="entry name" value="muHD"/>
    <property type="match status" value="1"/>
</dbReference>
<evidence type="ECO:0000256" key="8">
    <source>
        <dbReference type="SAM" id="MobiDB-lite"/>
    </source>
</evidence>
<protein>
    <submittedName>
        <fullName evidence="12 13">F-BAR domain only protein 1 isoform X1</fullName>
    </submittedName>
</protein>
<evidence type="ECO:0000256" key="2">
    <source>
        <dbReference type="ARBA" id="ARBA00011064"/>
    </source>
</evidence>
<accession>A0A6P5M1Q2</accession>
<dbReference type="CTD" id="23149"/>
<dbReference type="KEGG" id="pcw:110223415"/>
<dbReference type="GO" id="GO:0005886">
    <property type="term" value="C:plasma membrane"/>
    <property type="evidence" value="ECO:0007669"/>
    <property type="project" value="TreeGrafter"/>
</dbReference>
<evidence type="ECO:0000313" key="14">
    <source>
        <dbReference type="RefSeq" id="XP_020864595.1"/>
    </source>
</evidence>
<gene>
    <name evidence="12 13 14 15" type="primary">FCHO1</name>
</gene>
<evidence type="ECO:0000256" key="6">
    <source>
        <dbReference type="ARBA" id="ARBA00023176"/>
    </source>
</evidence>
<dbReference type="InterPro" id="IPR031160">
    <property type="entry name" value="F_BAR_dom"/>
</dbReference>
<evidence type="ECO:0000256" key="3">
    <source>
        <dbReference type="ARBA" id="ARBA00022583"/>
    </source>
</evidence>
<comment type="similarity">
    <text evidence="2">Belongs to the FCHO family.</text>
</comment>
<dbReference type="GO" id="GO:0030136">
    <property type="term" value="C:clathrin-coated vesicle"/>
    <property type="evidence" value="ECO:0007669"/>
    <property type="project" value="TreeGrafter"/>
</dbReference>
<dbReference type="SMART" id="SM00055">
    <property type="entry name" value="FCH"/>
    <property type="match status" value="1"/>
</dbReference>
<dbReference type="InterPro" id="IPR001060">
    <property type="entry name" value="FCH_dom"/>
</dbReference>
<feature type="domain" description="MHD" evidence="9">
    <location>
        <begin position="625"/>
        <end position="889"/>
    </location>
</feature>
<dbReference type="FunFam" id="1.20.1270.60:FF:000016">
    <property type="entry name" value="FCH domain only protein 2"/>
    <property type="match status" value="1"/>
</dbReference>
<dbReference type="PANTHER" id="PTHR23065">
    <property type="entry name" value="PROLINE-SERINE-THREONINE PHOSPHATASE INTERACTING PROTEIN 1"/>
    <property type="match status" value="1"/>
</dbReference>
<keyword evidence="11" id="KW-1185">Reference proteome</keyword>
<evidence type="ECO:0000313" key="15">
    <source>
        <dbReference type="RefSeq" id="XP_020864596.1"/>
    </source>
</evidence>
<reference evidence="12 13" key="1">
    <citation type="submission" date="2025-04" db="UniProtKB">
        <authorList>
            <consortium name="RefSeq"/>
        </authorList>
    </citation>
    <scope>IDENTIFICATION</scope>
    <source>
        <tissue evidence="12 13">Spleen</tissue>
    </source>
</reference>
<evidence type="ECO:0000256" key="5">
    <source>
        <dbReference type="ARBA" id="ARBA00023136"/>
    </source>
</evidence>
<dbReference type="PANTHER" id="PTHR23065:SF6">
    <property type="entry name" value="F-BAR DOMAIN ONLY PROTEIN 1"/>
    <property type="match status" value="1"/>
</dbReference>
<feature type="compositionally biased region" description="Basic and acidic residues" evidence="8">
    <location>
        <begin position="298"/>
        <end position="308"/>
    </location>
</feature>
<dbReference type="GeneID" id="110223415"/>
<dbReference type="GO" id="GO:0072583">
    <property type="term" value="P:clathrin-dependent endocytosis"/>
    <property type="evidence" value="ECO:0007669"/>
    <property type="project" value="TreeGrafter"/>
</dbReference>
<dbReference type="RefSeq" id="XP_020864593.1">
    <property type="nucleotide sequence ID" value="XM_021008934.1"/>
</dbReference>
<sequence length="890" mass="97187">MSYFGEYFWGEKNHGFDVLYHSMKQGQVSTKELADFIRERATVEETYSKAMAKLAKMAGNGTPMGTFAPLWEVFRVSSDKLALCHMELTKKLNDLIKDVVRYGEEQSKAHKKCKEEAVGTLEAVQALHGVSQLLPKSRESYVSRCLELERLRKEGTNQKEIDKVEGKTKKAAETLRRCVEKYNAARADFERKMLESALRFQAIEETHLRHMKGILGAYAHSVEDTHVQIGQVHEEFKQNVENVSVETLVRKFAENKGTGREKPGVVDFEEYSSMALPEGGRRLRGSGGSRPFRIPGLSRREREHRPSDSPEAESVTCPAVDEEGFTVRPDVNQNTERENPRFCSSSDSDYDDDEEPRKFFVQIKPAPPPSQSRDSEAAAAQLKATAGSLILPPGPGGTMKRHSSREMSGKPLRPHSASRAIRCAEKPQSDVQLSKALFGPPLESALEPEDFPGSGSYGLTSSPSPFSSSSPENVEDSGLDSPSHPAPGPSPDSWVPRPATPQSPPGARRPSSPPARPHTCPAWTVPGGPPGSEANPDPWASDDLVSTLPDVGSREGQAVLPRRGHTRRTPGTLTRSNGDLSRSLSPSPLSSSVPSSLPERSSGFSQAGLGISRGPSPVVLGSQDALPVAAAFTEYIHAYFRGQDAPSCMVKVTGELTMSFPAGIVRVFSGMMPLPVLSFRLVRTAVIEHFQPNADLLFSDPSQSDPATKDFWLNMSALTGHLQRQAEQSPAASYYNVVLLRYKFSRPGAHSAPLQLSAHWQCGRTLTQVSVEYSYCPRAMALPTRLSNVQILLPVEEPVTNVRLQPAASWNLEEKRLLWRLPDVSEEGGQGHLSASWEPLSGPSIPGPVAAHFTSEGSTLSGVDVELVGSGYRMSLVKRRFATGTYLAGC</sequence>
<evidence type="ECO:0000256" key="7">
    <source>
        <dbReference type="PROSITE-ProRule" id="PRU01077"/>
    </source>
</evidence>
<dbReference type="GO" id="GO:0048268">
    <property type="term" value="P:clathrin coat assembly"/>
    <property type="evidence" value="ECO:0007669"/>
    <property type="project" value="TreeGrafter"/>
</dbReference>
<dbReference type="PROSITE" id="PS51072">
    <property type="entry name" value="MHD"/>
    <property type="match status" value="1"/>
</dbReference>
<evidence type="ECO:0000313" key="13">
    <source>
        <dbReference type="RefSeq" id="XP_020864594.1"/>
    </source>
</evidence>
<evidence type="ECO:0000256" key="4">
    <source>
        <dbReference type="ARBA" id="ARBA00023054"/>
    </source>
</evidence>
<dbReference type="InterPro" id="IPR027267">
    <property type="entry name" value="AH/BAR_dom_sf"/>
</dbReference>
<dbReference type="InterPro" id="IPR054713">
    <property type="entry name" value="GMIP/FCHO2-like_FCH"/>
</dbReference>
<dbReference type="RefSeq" id="XP_020864594.1">
    <property type="nucleotide sequence ID" value="XM_021008935.1"/>
</dbReference>
<evidence type="ECO:0000313" key="11">
    <source>
        <dbReference type="Proteomes" id="UP000515140"/>
    </source>
</evidence>
<dbReference type="AlphaFoldDB" id="A0A6P5M1Q2"/>
<feature type="region of interest" description="Disordered" evidence="8">
    <location>
        <begin position="278"/>
        <end position="608"/>
    </location>
</feature>
<organism evidence="11 14">
    <name type="scientific">Phascolarctos cinereus</name>
    <name type="common">Koala</name>
    <dbReference type="NCBI Taxonomy" id="38626"/>
    <lineage>
        <taxon>Eukaryota</taxon>
        <taxon>Metazoa</taxon>
        <taxon>Chordata</taxon>
        <taxon>Craniata</taxon>
        <taxon>Vertebrata</taxon>
        <taxon>Euteleostomi</taxon>
        <taxon>Mammalia</taxon>
        <taxon>Metatheria</taxon>
        <taxon>Diprotodontia</taxon>
        <taxon>Phascolarctidae</taxon>
        <taxon>Phascolarctos</taxon>
    </lineage>
</organism>
<dbReference type="PROSITE" id="PS51741">
    <property type="entry name" value="F_BAR"/>
    <property type="match status" value="1"/>
</dbReference>
<evidence type="ECO:0000259" key="9">
    <source>
        <dbReference type="PROSITE" id="PS51072"/>
    </source>
</evidence>
<keyword evidence="5" id="KW-0472">Membrane</keyword>
<feature type="compositionally biased region" description="Low complexity" evidence="8">
    <location>
        <begin position="569"/>
        <end position="602"/>
    </location>
</feature>
<feature type="domain" description="F-BAR" evidence="10">
    <location>
        <begin position="1"/>
        <end position="248"/>
    </location>
</feature>
<dbReference type="InterPro" id="IPR018808">
    <property type="entry name" value="Muniscin_C"/>
</dbReference>
<name>A0A6P5M1Q2_PHACI</name>
<dbReference type="GO" id="GO:0005905">
    <property type="term" value="C:clathrin-coated pit"/>
    <property type="evidence" value="ECO:0007669"/>
    <property type="project" value="UniProtKB-SubCell"/>
</dbReference>
<dbReference type="Gene3D" id="1.20.1270.60">
    <property type="entry name" value="Arfaptin homology (AH) domain/BAR domain"/>
    <property type="match status" value="1"/>
</dbReference>
<dbReference type="Pfam" id="PF22699">
    <property type="entry name" value="GMIP-like_FCH"/>
    <property type="match status" value="1"/>
</dbReference>
<dbReference type="RefSeq" id="XP_020864596.1">
    <property type="nucleotide sequence ID" value="XM_021008937.1"/>
</dbReference>
<keyword evidence="4 7" id="KW-0175">Coiled coil</keyword>
<feature type="compositionally biased region" description="Low complexity" evidence="8">
    <location>
        <begin position="461"/>
        <end position="471"/>
    </location>
</feature>
<keyword evidence="3" id="KW-0254">Endocytosis</keyword>
<evidence type="ECO:0000256" key="1">
    <source>
        <dbReference type="ARBA" id="ARBA00004283"/>
    </source>
</evidence>
<keyword evidence="6" id="KW-0168">Coated pit</keyword>
<dbReference type="InterPro" id="IPR028565">
    <property type="entry name" value="MHD"/>
</dbReference>
<evidence type="ECO:0000259" key="10">
    <source>
        <dbReference type="PROSITE" id="PS51741"/>
    </source>
</evidence>
<comment type="subcellular location">
    <subcellularLocation>
        <location evidence="1">Membrane</location>
        <location evidence="1">Clathrin-coated pit</location>
        <topology evidence="1">Peripheral membrane protein</topology>
        <orientation evidence="1">Cytoplasmic side</orientation>
    </subcellularLocation>
</comment>
<dbReference type="SUPFAM" id="SSF103657">
    <property type="entry name" value="BAR/IMD domain-like"/>
    <property type="match status" value="1"/>
</dbReference>
<dbReference type="RefSeq" id="XP_020864595.1">
    <property type="nucleotide sequence ID" value="XM_021008936.1"/>
</dbReference>
<evidence type="ECO:0000313" key="12">
    <source>
        <dbReference type="RefSeq" id="XP_020864593.1"/>
    </source>
</evidence>